<dbReference type="Pfam" id="PF22636">
    <property type="entry name" value="FlK"/>
    <property type="match status" value="1"/>
</dbReference>
<dbReference type="Gene3D" id="3.10.129.10">
    <property type="entry name" value="Hotdog Thioesterase"/>
    <property type="match status" value="1"/>
</dbReference>
<dbReference type="InterPro" id="IPR029069">
    <property type="entry name" value="HotDog_dom_sf"/>
</dbReference>
<organism evidence="4 5">
    <name type="scientific">Caloramator quimbayensis</name>
    <dbReference type="NCBI Taxonomy" id="1147123"/>
    <lineage>
        <taxon>Bacteria</taxon>
        <taxon>Bacillati</taxon>
        <taxon>Bacillota</taxon>
        <taxon>Clostridia</taxon>
        <taxon>Eubacteriales</taxon>
        <taxon>Clostridiaceae</taxon>
        <taxon>Caloramator</taxon>
    </lineage>
</organism>
<protein>
    <submittedName>
        <fullName evidence="4">Thioesterase superfamily</fullName>
    </submittedName>
</protein>
<dbReference type="PANTHER" id="PTHR36934">
    <property type="entry name" value="BLR0278 PROTEIN"/>
    <property type="match status" value="1"/>
</dbReference>
<feature type="binding site" evidence="2">
    <location>
        <position position="68"/>
    </location>
    <ligand>
        <name>substrate</name>
    </ligand>
</feature>
<feature type="active site" evidence="1">
    <location>
        <position position="75"/>
    </location>
</feature>
<dbReference type="EMBL" id="FUYH01000018">
    <property type="protein sequence ID" value="SKA95456.1"/>
    <property type="molecule type" value="Genomic_DNA"/>
</dbReference>
<feature type="active site" evidence="1">
    <location>
        <position position="41"/>
    </location>
</feature>
<dbReference type="PIRSF" id="PIRSF014972">
    <property type="entry name" value="FlK"/>
    <property type="match status" value="1"/>
</dbReference>
<dbReference type="PANTHER" id="PTHR36934:SF1">
    <property type="entry name" value="THIOESTERASE DOMAIN-CONTAINING PROTEIN"/>
    <property type="match status" value="1"/>
</dbReference>
<gene>
    <name evidence="4" type="ORF">SAMN05443428_11848</name>
</gene>
<evidence type="ECO:0000313" key="4">
    <source>
        <dbReference type="EMBL" id="SKA95456.1"/>
    </source>
</evidence>
<feature type="domain" description="Fluoroacetyl-CoA-specific thioesterase-like" evidence="3">
    <location>
        <begin position="22"/>
        <end position="124"/>
    </location>
</feature>
<keyword evidence="5" id="KW-1185">Reference proteome</keyword>
<dbReference type="SUPFAM" id="SSF54637">
    <property type="entry name" value="Thioesterase/thiol ester dehydrase-isomerase"/>
    <property type="match status" value="1"/>
</dbReference>
<evidence type="ECO:0000313" key="5">
    <source>
        <dbReference type="Proteomes" id="UP000190105"/>
    </source>
</evidence>
<sequence length="136" mass="14905">MSEIEVMDKIKVGLNSSFETDVKNEHLASRYGSGLVDVLATPAMIALMECTAKNAVDLHLPVGYTTVGTKVDIAHIAATPLGMKVTINAELIKIEGKKLVFKVEAFDEVEKIGEGIHERYVINSDKFMDKINKKGK</sequence>
<dbReference type="Proteomes" id="UP000190105">
    <property type="component" value="Unassembled WGS sequence"/>
</dbReference>
<name>A0A1T4Y0Z7_9CLOT</name>
<feature type="binding site" evidence="2">
    <location>
        <position position="119"/>
    </location>
    <ligand>
        <name>substrate</name>
    </ligand>
</feature>
<evidence type="ECO:0000259" key="3">
    <source>
        <dbReference type="Pfam" id="PF22636"/>
    </source>
</evidence>
<feature type="binding site" evidence="2">
    <location>
        <position position="68"/>
    </location>
    <ligand>
        <name>CoA</name>
        <dbReference type="ChEBI" id="CHEBI:57287"/>
    </ligand>
</feature>
<dbReference type="InterPro" id="IPR054485">
    <property type="entry name" value="FlK-like_dom"/>
</dbReference>
<dbReference type="STRING" id="1147123.SAMN05443428_11848"/>
<dbReference type="AlphaFoldDB" id="A0A1T4Y0Z7"/>
<evidence type="ECO:0000256" key="1">
    <source>
        <dbReference type="PIRSR" id="PIRSR014972-1"/>
    </source>
</evidence>
<proteinExistence type="predicted"/>
<accession>A0A1T4Y0Z7</accession>
<reference evidence="5" key="1">
    <citation type="submission" date="2017-02" db="EMBL/GenBank/DDBJ databases">
        <authorList>
            <person name="Varghese N."/>
            <person name="Submissions S."/>
        </authorList>
    </citation>
    <scope>NUCLEOTIDE SEQUENCE [LARGE SCALE GENOMIC DNA]</scope>
    <source>
        <strain evidence="5">USBA 833</strain>
    </source>
</reference>
<feature type="active site" evidence="1">
    <location>
        <position position="49"/>
    </location>
</feature>
<evidence type="ECO:0000256" key="2">
    <source>
        <dbReference type="PIRSR" id="PIRSR014972-2"/>
    </source>
</evidence>
<dbReference type="CDD" id="cd03440">
    <property type="entry name" value="hot_dog"/>
    <property type="match status" value="1"/>
</dbReference>
<dbReference type="InterPro" id="IPR025540">
    <property type="entry name" value="FlK"/>
</dbReference>